<dbReference type="PROSITE" id="PS50940">
    <property type="entry name" value="CHIT_BIND_II"/>
    <property type="match status" value="2"/>
</dbReference>
<evidence type="ECO:0000313" key="11">
    <source>
        <dbReference type="Proteomes" id="UP000694888"/>
    </source>
</evidence>
<dbReference type="SUPFAM" id="SSF54556">
    <property type="entry name" value="Chitinase insertion domain"/>
    <property type="match status" value="2"/>
</dbReference>
<protein>
    <submittedName>
        <fullName evidence="12">Probable endochitinase</fullName>
    </submittedName>
</protein>
<dbReference type="GeneID" id="101846901"/>
<keyword evidence="2" id="KW-0147">Chitin-binding</keyword>
<keyword evidence="4" id="KW-1015">Disulfide bond</keyword>
<dbReference type="InterPro" id="IPR050314">
    <property type="entry name" value="Glycosyl_Hydrlase_18"/>
</dbReference>
<dbReference type="SMART" id="SM00494">
    <property type="entry name" value="ChtBD2"/>
    <property type="match status" value="2"/>
</dbReference>
<feature type="domain" description="Chitin-binding type-2" evidence="9">
    <location>
        <begin position="885"/>
        <end position="941"/>
    </location>
</feature>
<dbReference type="SUPFAM" id="SSF51445">
    <property type="entry name" value="(Trans)glycosidases"/>
    <property type="match status" value="2"/>
</dbReference>
<dbReference type="InterPro" id="IPR036508">
    <property type="entry name" value="Chitin-bd_dom_sf"/>
</dbReference>
<comment type="similarity">
    <text evidence="1">Belongs to the glycosyl hydrolase 18 family. Chitinase class II subfamily.</text>
</comment>
<evidence type="ECO:0000256" key="3">
    <source>
        <dbReference type="ARBA" id="ARBA00022801"/>
    </source>
</evidence>
<feature type="compositionally biased region" description="Low complexity" evidence="7">
    <location>
        <begin position="814"/>
        <end position="825"/>
    </location>
</feature>
<dbReference type="InterPro" id="IPR011583">
    <property type="entry name" value="Chitinase_II/V-like_cat"/>
</dbReference>
<accession>A0ABM1A5Q9</accession>
<evidence type="ECO:0000256" key="7">
    <source>
        <dbReference type="SAM" id="MobiDB-lite"/>
    </source>
</evidence>
<feature type="domain" description="GH18" evidence="10">
    <location>
        <begin position="433"/>
        <end position="807"/>
    </location>
</feature>
<dbReference type="InterPro" id="IPR002557">
    <property type="entry name" value="Chitin-bd_dom"/>
</dbReference>
<evidence type="ECO:0000256" key="1">
    <source>
        <dbReference type="ARBA" id="ARBA00009121"/>
    </source>
</evidence>
<feature type="region of interest" description="Disordered" evidence="7">
    <location>
        <begin position="839"/>
        <end position="879"/>
    </location>
</feature>
<name>A0ABM1A5Q9_APLCA</name>
<dbReference type="PROSITE" id="PS01095">
    <property type="entry name" value="GH18_1"/>
    <property type="match status" value="2"/>
</dbReference>
<evidence type="ECO:0000256" key="4">
    <source>
        <dbReference type="ARBA" id="ARBA00023157"/>
    </source>
</evidence>
<dbReference type="Gene3D" id="3.10.50.10">
    <property type="match status" value="2"/>
</dbReference>
<evidence type="ECO:0000256" key="6">
    <source>
        <dbReference type="RuleBase" id="RU000489"/>
    </source>
</evidence>
<feature type="domain" description="Chitin-binding type-2" evidence="9">
    <location>
        <begin position="1014"/>
        <end position="1072"/>
    </location>
</feature>
<dbReference type="SMART" id="SM00636">
    <property type="entry name" value="Glyco_18"/>
    <property type="match status" value="2"/>
</dbReference>
<dbReference type="InterPro" id="IPR029070">
    <property type="entry name" value="Chitinase_insertion_sf"/>
</dbReference>
<proteinExistence type="inferred from homology"/>
<feature type="region of interest" description="Disordered" evidence="7">
    <location>
        <begin position="805"/>
        <end position="825"/>
    </location>
</feature>
<evidence type="ECO:0000256" key="8">
    <source>
        <dbReference type="SAM" id="SignalP"/>
    </source>
</evidence>
<feature type="compositionally biased region" description="Polar residues" evidence="7">
    <location>
        <begin position="399"/>
        <end position="431"/>
    </location>
</feature>
<sequence length="1072" mass="115000">MFTLSLFLALSGMALAESASQGCQRRVCYYTNWSQYRPGQGKFVPEDIDPNLCTHLIYSFAKMTNDKLTAFEWNDEDSAGSVGMYHRFTDLKKQNPQLKTMIAVGGWNMGTAPFVHMASTAATRKVFIDDAIKFLRSHNFDGLDLDWEYPGARGSSAGDKHKFTLLVQELADAFAQEAATSGKPRLLLSAAVAAGKDKIEPAYEIPELAKSLDMFNVMTYDFHGSWDKKTGHNSPLYAHPGDTGVNADYNIDSAISYYIQQGAPKEKINVGLATYGRNYILSNPSQSYVNDPITGSGPAGTYTREAGFKAYYEVDYVLDHGIGGVMFWALDLDDFKGTSCGKGKYPLINAVKDECGNPSPGTQITTAAPVASSSAATSQSPSGSSSGPSSATSAPGQMTPATSAPGQVTTQAPAMSTNANTPSGGSASSGGCQRRVCYYTNWSQYRPGQGKFMPEDVDPNLCTHLIYSFAKMTNDKLAAFEWNDEDTAWSTGMYHRFTDLKKQNPQLKTMIAVGGWNMGSAPFVHMVATAATRKTFIDDTIKFLRSHNFDGLDLDWEYPGARGSSAEDKHRFTLLVQELADAFAQEAATSGKPRLLLSAAVAAGKDKIEPAYEIPELAKSLDMFNVMTYDFHGSWDKVTGHNSPLYAHPGDTGVQADYNIDSAINYYIQHGAPKEKINVGLATYGRNFILADPSQSNVNDPITKSGPAGTYTREAGFKAYYEICDELKSGGVVKTIKEQEVPYMVKGNEWIGFDNEESLRNKVDYVIDHGIGGVMFWALDLDDFKGQSCGKGKYPLINAVKDECGNPSSGGQGTTAAPGTTSAPGQATTQITLVVSSDTNTPGAGSTAGGVTTQTMPTTGQPTNAPGTTAPTTPAPEHHVNHTDKIACDPNMDDFHPNPDECESYFICTAGLAYHVKCAPGLHFNAQTKYCDWPANSNCKFATSAPVVTTTTAPVTAAPVQTTAPVQTAAPVQTTAPVQTAAPVQTMPPATTAAPVYTLPPATTAKPAGSFSIMTICKDLGWPDGVHADPTSCSHFFECANHATVRLSCPGGTLFNKQILNCDYPHHVSGCP</sequence>
<feature type="chain" id="PRO_5045315950" evidence="8">
    <location>
        <begin position="17"/>
        <end position="1072"/>
    </location>
</feature>
<evidence type="ECO:0000259" key="10">
    <source>
        <dbReference type="PROSITE" id="PS51910"/>
    </source>
</evidence>
<dbReference type="RefSeq" id="XP_012941342.2">
    <property type="nucleotide sequence ID" value="XM_013085888.2"/>
</dbReference>
<keyword evidence="5 6" id="KW-0326">Glycosidase</keyword>
<dbReference type="CDD" id="cd02872">
    <property type="entry name" value="GH18_chitolectin_chitotriosidase"/>
    <property type="match status" value="2"/>
</dbReference>
<evidence type="ECO:0000256" key="5">
    <source>
        <dbReference type="ARBA" id="ARBA00023295"/>
    </source>
</evidence>
<feature type="region of interest" description="Disordered" evidence="7">
    <location>
        <begin position="359"/>
        <end position="431"/>
    </location>
</feature>
<organism evidence="11 12">
    <name type="scientific">Aplysia californica</name>
    <name type="common">California sea hare</name>
    <dbReference type="NCBI Taxonomy" id="6500"/>
    <lineage>
        <taxon>Eukaryota</taxon>
        <taxon>Metazoa</taxon>
        <taxon>Spiralia</taxon>
        <taxon>Lophotrochozoa</taxon>
        <taxon>Mollusca</taxon>
        <taxon>Gastropoda</taxon>
        <taxon>Heterobranchia</taxon>
        <taxon>Euthyneura</taxon>
        <taxon>Tectipleura</taxon>
        <taxon>Aplysiida</taxon>
        <taxon>Aplysioidea</taxon>
        <taxon>Aplysiidae</taxon>
        <taxon>Aplysia</taxon>
    </lineage>
</organism>
<feature type="compositionally biased region" description="Low complexity" evidence="7">
    <location>
        <begin position="849"/>
        <end position="872"/>
    </location>
</feature>
<dbReference type="SUPFAM" id="SSF57625">
    <property type="entry name" value="Invertebrate chitin-binding proteins"/>
    <property type="match status" value="2"/>
</dbReference>
<dbReference type="InterPro" id="IPR001579">
    <property type="entry name" value="Glyco_hydro_18_chit_AS"/>
</dbReference>
<dbReference type="Gene3D" id="3.20.20.80">
    <property type="entry name" value="Glycosidases"/>
    <property type="match status" value="2"/>
</dbReference>
<dbReference type="PANTHER" id="PTHR11177:SF317">
    <property type="entry name" value="CHITINASE 12-RELATED"/>
    <property type="match status" value="1"/>
</dbReference>
<keyword evidence="3 6" id="KW-0378">Hydrolase</keyword>
<dbReference type="PROSITE" id="PS51910">
    <property type="entry name" value="GH18_2"/>
    <property type="match status" value="2"/>
</dbReference>
<keyword evidence="8" id="KW-0732">Signal</keyword>
<dbReference type="Pfam" id="PF00704">
    <property type="entry name" value="Glyco_hydro_18"/>
    <property type="match status" value="2"/>
</dbReference>
<dbReference type="InterPro" id="IPR001223">
    <property type="entry name" value="Glyco_hydro18_cat"/>
</dbReference>
<dbReference type="Proteomes" id="UP000694888">
    <property type="component" value="Unplaced"/>
</dbReference>
<dbReference type="InterPro" id="IPR017853">
    <property type="entry name" value="GH"/>
</dbReference>
<evidence type="ECO:0000256" key="2">
    <source>
        <dbReference type="ARBA" id="ARBA00022669"/>
    </source>
</evidence>
<reference evidence="12" key="1">
    <citation type="submission" date="2025-08" db="UniProtKB">
        <authorList>
            <consortium name="RefSeq"/>
        </authorList>
    </citation>
    <scope>IDENTIFICATION</scope>
</reference>
<feature type="signal peptide" evidence="8">
    <location>
        <begin position="1"/>
        <end position="16"/>
    </location>
</feature>
<feature type="compositionally biased region" description="Low complexity" evidence="7">
    <location>
        <begin position="365"/>
        <end position="396"/>
    </location>
</feature>
<gene>
    <name evidence="12" type="primary">LOC101846901</name>
</gene>
<dbReference type="PANTHER" id="PTHR11177">
    <property type="entry name" value="CHITINASE"/>
    <property type="match status" value="1"/>
</dbReference>
<dbReference type="Gene3D" id="2.170.140.10">
    <property type="entry name" value="Chitin binding domain"/>
    <property type="match status" value="2"/>
</dbReference>
<dbReference type="Pfam" id="PF01607">
    <property type="entry name" value="CBM_14"/>
    <property type="match status" value="2"/>
</dbReference>
<keyword evidence="11" id="KW-1185">Reference proteome</keyword>
<feature type="domain" description="GH18" evidence="10">
    <location>
        <begin position="24"/>
        <end position="358"/>
    </location>
</feature>
<evidence type="ECO:0000313" key="12">
    <source>
        <dbReference type="RefSeq" id="XP_012941342.2"/>
    </source>
</evidence>
<evidence type="ECO:0000259" key="9">
    <source>
        <dbReference type="PROSITE" id="PS50940"/>
    </source>
</evidence>